<dbReference type="InterPro" id="IPR039261">
    <property type="entry name" value="FNR_nucleotide-bd"/>
</dbReference>
<dbReference type="CDD" id="cd06217">
    <property type="entry name" value="FNR_iron_sulfur_binding_3"/>
    <property type="match status" value="1"/>
</dbReference>
<dbReference type="Pfam" id="PF00111">
    <property type="entry name" value="Fer2"/>
    <property type="match status" value="1"/>
</dbReference>
<dbReference type="PANTHER" id="PTHR47354:SF6">
    <property type="entry name" value="NADH OXIDOREDUCTASE HCR"/>
    <property type="match status" value="1"/>
</dbReference>
<dbReference type="GO" id="GO:0010181">
    <property type="term" value="F:FMN binding"/>
    <property type="evidence" value="ECO:0007669"/>
    <property type="project" value="UniProtKB-UniRule"/>
</dbReference>
<feature type="transmembrane region" description="Helical" evidence="14">
    <location>
        <begin position="48"/>
        <end position="72"/>
    </location>
</feature>
<keyword evidence="3 14" id="KW-0285">Flavoprotein</keyword>
<dbReference type="SUPFAM" id="SSF52343">
    <property type="entry name" value="Ferredoxin reductase-like, C-terminal NADP-linked domain"/>
    <property type="match status" value="1"/>
</dbReference>
<keyword evidence="14" id="KW-0349">Heme</keyword>
<evidence type="ECO:0000256" key="6">
    <source>
        <dbReference type="ARBA" id="ARBA00022723"/>
    </source>
</evidence>
<keyword evidence="5" id="KW-0001">2Fe-2S</keyword>
<dbReference type="InterPro" id="IPR022837">
    <property type="entry name" value="MsrQ-like"/>
</dbReference>
<keyword evidence="4 14" id="KW-0812">Transmembrane</keyword>
<dbReference type="InterPro" id="IPR036010">
    <property type="entry name" value="2Fe-2S_ferredoxin-like_sf"/>
</dbReference>
<dbReference type="InterPro" id="IPR012675">
    <property type="entry name" value="Beta-grasp_dom_sf"/>
</dbReference>
<dbReference type="Pfam" id="PF00970">
    <property type="entry name" value="FAD_binding_6"/>
    <property type="match status" value="1"/>
</dbReference>
<comment type="caution">
    <text evidence="17">The sequence shown here is derived from an EMBL/GenBank/DDBJ whole genome shotgun (WGS) entry which is preliminary data.</text>
</comment>
<comment type="subcellular location">
    <subcellularLocation>
        <location evidence="14">Cell membrane</location>
        <topology evidence="14">Multi-pass membrane protein</topology>
    </subcellularLocation>
    <subcellularLocation>
        <location evidence="2">Membrane</location>
        <topology evidence="2">Multi-pass membrane protein</topology>
    </subcellularLocation>
</comment>
<evidence type="ECO:0000256" key="10">
    <source>
        <dbReference type="ARBA" id="ARBA00023004"/>
    </source>
</evidence>
<dbReference type="GO" id="GO:0009055">
    <property type="term" value="F:electron transfer activity"/>
    <property type="evidence" value="ECO:0007669"/>
    <property type="project" value="UniProtKB-UniRule"/>
</dbReference>
<protein>
    <recommendedName>
        <fullName evidence="14">Protein-methionine-sulfoxide reductase heme-binding subunit MsrQ</fullName>
    </recommendedName>
    <alternativeName>
        <fullName evidence="14">Flavocytochrome MsrQ</fullName>
    </alternativeName>
</protein>
<evidence type="ECO:0000256" key="14">
    <source>
        <dbReference type="HAMAP-Rule" id="MF_01207"/>
    </source>
</evidence>
<dbReference type="InterPro" id="IPR001041">
    <property type="entry name" value="2Fe-2S_ferredoxin-type"/>
</dbReference>
<feature type="domain" description="FAD-binding FR-type" evidence="16">
    <location>
        <begin position="223"/>
        <end position="329"/>
    </location>
</feature>
<dbReference type="InterPro" id="IPR013130">
    <property type="entry name" value="Fe3_Rdtase_TM_dom"/>
</dbReference>
<keyword evidence="14" id="KW-0249">Electron transport</keyword>
<evidence type="ECO:0000256" key="7">
    <source>
        <dbReference type="ARBA" id="ARBA00022827"/>
    </source>
</evidence>
<accession>A0A5C6A156</accession>
<feature type="transmembrane region" description="Helical" evidence="14">
    <location>
        <begin position="123"/>
        <end position="142"/>
    </location>
</feature>
<keyword evidence="18" id="KW-1185">Reference proteome</keyword>
<dbReference type="InterPro" id="IPR017938">
    <property type="entry name" value="Riboflavin_synthase-like_b-brl"/>
</dbReference>
<comment type="cofactor">
    <cofactor evidence="14">
        <name>heme b</name>
        <dbReference type="ChEBI" id="CHEBI:60344"/>
    </cofactor>
    <text evidence="14">Binds 1 heme b (iron(II)-protoporphyrin IX) group per subunit.</text>
</comment>
<evidence type="ECO:0000256" key="2">
    <source>
        <dbReference type="ARBA" id="ARBA00004141"/>
    </source>
</evidence>
<feature type="transmembrane region" description="Helical" evidence="14">
    <location>
        <begin position="15"/>
        <end position="36"/>
    </location>
</feature>
<keyword evidence="12 14" id="KW-0472">Membrane</keyword>
<proteinExistence type="inferred from homology"/>
<evidence type="ECO:0000256" key="1">
    <source>
        <dbReference type="ARBA" id="ARBA00001974"/>
    </source>
</evidence>
<dbReference type="CDD" id="cd00207">
    <property type="entry name" value="fer2"/>
    <property type="match status" value="1"/>
</dbReference>
<gene>
    <name evidence="17" type="primary">hmp_5</name>
    <name evidence="14" type="synonym">msrQ</name>
    <name evidence="17" type="ORF">Pla100_43730</name>
</gene>
<keyword evidence="8 14" id="KW-1133">Transmembrane helix</keyword>
<keyword evidence="14" id="KW-0813">Transport</keyword>
<dbReference type="GO" id="GO:0030091">
    <property type="term" value="P:protein repair"/>
    <property type="evidence" value="ECO:0007669"/>
    <property type="project" value="UniProtKB-UniRule"/>
</dbReference>
<dbReference type="GO" id="GO:0005886">
    <property type="term" value="C:plasma membrane"/>
    <property type="evidence" value="ECO:0007669"/>
    <property type="project" value="UniProtKB-SubCell"/>
</dbReference>
<comment type="caution">
    <text evidence="14">Lacks conserved residue(s) required for the propagation of feature annotation.</text>
</comment>
<dbReference type="PRINTS" id="PR00410">
    <property type="entry name" value="PHEHYDRXLASE"/>
</dbReference>
<keyword evidence="6 14" id="KW-0479">Metal-binding</keyword>
<dbReference type="AlphaFoldDB" id="A0A5C6A156"/>
<comment type="cofactor">
    <cofactor evidence="14">
        <name>FMN</name>
        <dbReference type="ChEBI" id="CHEBI:58210"/>
    </cofactor>
    <text evidence="14">Binds 1 FMN per subunit.</text>
</comment>
<keyword evidence="7" id="KW-0274">FAD</keyword>
<dbReference type="GO" id="GO:0016491">
    <property type="term" value="F:oxidoreductase activity"/>
    <property type="evidence" value="ECO:0007669"/>
    <property type="project" value="UniProtKB-KW"/>
</dbReference>
<feature type="transmembrane region" description="Helical" evidence="14">
    <location>
        <begin position="154"/>
        <end position="172"/>
    </location>
</feature>
<comment type="cofactor">
    <cofactor evidence="1">
        <name>FAD</name>
        <dbReference type="ChEBI" id="CHEBI:57692"/>
    </cofactor>
</comment>
<evidence type="ECO:0000259" key="15">
    <source>
        <dbReference type="PROSITE" id="PS51085"/>
    </source>
</evidence>
<dbReference type="Gene3D" id="3.10.20.30">
    <property type="match status" value="1"/>
</dbReference>
<keyword evidence="14" id="KW-1003">Cell membrane</keyword>
<dbReference type="InterPro" id="IPR050415">
    <property type="entry name" value="MRET"/>
</dbReference>
<evidence type="ECO:0000256" key="9">
    <source>
        <dbReference type="ARBA" id="ARBA00023002"/>
    </source>
</evidence>
<evidence type="ECO:0000256" key="4">
    <source>
        <dbReference type="ARBA" id="ARBA00022692"/>
    </source>
</evidence>
<evidence type="ECO:0000256" key="12">
    <source>
        <dbReference type="ARBA" id="ARBA00023136"/>
    </source>
</evidence>
<keyword evidence="10 14" id="KW-0408">Iron</keyword>
<evidence type="ECO:0000313" key="18">
    <source>
        <dbReference type="Proteomes" id="UP000316213"/>
    </source>
</evidence>
<dbReference type="Gene3D" id="2.40.30.10">
    <property type="entry name" value="Translation factors"/>
    <property type="match status" value="1"/>
</dbReference>
<evidence type="ECO:0000256" key="3">
    <source>
        <dbReference type="ARBA" id="ARBA00022630"/>
    </source>
</evidence>
<name>A0A5C6A156_9BACT</name>
<evidence type="ECO:0000313" key="17">
    <source>
        <dbReference type="EMBL" id="TWT93057.1"/>
    </source>
</evidence>
<dbReference type="PROSITE" id="PS51384">
    <property type="entry name" value="FAD_FR"/>
    <property type="match status" value="1"/>
</dbReference>
<dbReference type="PROSITE" id="PS00197">
    <property type="entry name" value="2FE2S_FER_1"/>
    <property type="match status" value="1"/>
</dbReference>
<feature type="transmembrane region" description="Helical" evidence="14">
    <location>
        <begin position="84"/>
        <end position="103"/>
    </location>
</feature>
<keyword evidence="14" id="KW-0288">FMN</keyword>
<dbReference type="GO" id="GO:0020037">
    <property type="term" value="F:heme binding"/>
    <property type="evidence" value="ECO:0007669"/>
    <property type="project" value="UniProtKB-UniRule"/>
</dbReference>
<dbReference type="InterPro" id="IPR006058">
    <property type="entry name" value="2Fe2S_fd_BS"/>
</dbReference>
<dbReference type="Pfam" id="PF00175">
    <property type="entry name" value="NAD_binding_1"/>
    <property type="match status" value="1"/>
</dbReference>
<dbReference type="GO" id="GO:0051537">
    <property type="term" value="F:2 iron, 2 sulfur cluster binding"/>
    <property type="evidence" value="ECO:0007669"/>
    <property type="project" value="UniProtKB-KW"/>
</dbReference>
<keyword evidence="9 17" id="KW-0560">Oxidoreductase</keyword>
<evidence type="ECO:0000256" key="8">
    <source>
        <dbReference type="ARBA" id="ARBA00022989"/>
    </source>
</evidence>
<reference evidence="17 18" key="1">
    <citation type="submission" date="2019-02" db="EMBL/GenBank/DDBJ databases">
        <title>Deep-cultivation of Planctomycetes and their phenomic and genomic characterization uncovers novel biology.</title>
        <authorList>
            <person name="Wiegand S."/>
            <person name="Jogler M."/>
            <person name="Boedeker C."/>
            <person name="Pinto D."/>
            <person name="Vollmers J."/>
            <person name="Rivas-Marin E."/>
            <person name="Kohn T."/>
            <person name="Peeters S.H."/>
            <person name="Heuer A."/>
            <person name="Rast P."/>
            <person name="Oberbeckmann S."/>
            <person name="Bunk B."/>
            <person name="Jeske O."/>
            <person name="Meyerdierks A."/>
            <person name="Storesund J.E."/>
            <person name="Kallscheuer N."/>
            <person name="Luecker S."/>
            <person name="Lage O.M."/>
            <person name="Pohl T."/>
            <person name="Merkel B.J."/>
            <person name="Hornburger P."/>
            <person name="Mueller R.-W."/>
            <person name="Bruemmer F."/>
            <person name="Labrenz M."/>
            <person name="Spormann A.M."/>
            <person name="Op Den Camp H."/>
            <person name="Overmann J."/>
            <person name="Amann R."/>
            <person name="Jetten M.S.M."/>
            <person name="Mascher T."/>
            <person name="Medema M.H."/>
            <person name="Devos D.P."/>
            <person name="Kaster A.-K."/>
            <person name="Ovreas L."/>
            <person name="Rohde M."/>
            <person name="Galperin M.Y."/>
            <person name="Jogler C."/>
        </authorList>
    </citation>
    <scope>NUCLEOTIDE SEQUENCE [LARGE SCALE GENOMIC DNA]</scope>
    <source>
        <strain evidence="17 18">Pla100</strain>
    </source>
</reference>
<dbReference type="EMBL" id="SJPM01000010">
    <property type="protein sequence ID" value="TWT93057.1"/>
    <property type="molecule type" value="Genomic_DNA"/>
</dbReference>
<dbReference type="Gene3D" id="3.40.50.80">
    <property type="entry name" value="Nucleotide-binding domain of ferredoxin-NADP reductase (FNR) module"/>
    <property type="match status" value="1"/>
</dbReference>
<comment type="function">
    <text evidence="14">Part of the MsrPQ system that repairs oxidized cell envelope proteins containing methionine sulfoxide residues (Met-O), using respiratory chain electrons. Thus protects these proteins from oxidative-stress damage caused by reactive species of oxygen and chlorine. MsrPQ is essential for the maintenance of envelope integrity under bleach stress, rescuing a wide series of structurally unrelated cell envelope proteins from methionine oxidation. MsrQ provides electrons for reduction to the reductase catalytic subunit MsrP, using the quinone pool of the respiratory chain.</text>
</comment>
<dbReference type="HAMAP" id="MF_01207">
    <property type="entry name" value="MsrQ"/>
    <property type="match status" value="1"/>
</dbReference>
<comment type="similarity">
    <text evidence="13">In the N-terminal section; belongs to the FAD-binding oxidoreductase type 6 family.</text>
</comment>
<organism evidence="17 18">
    <name type="scientific">Neorhodopirellula pilleata</name>
    <dbReference type="NCBI Taxonomy" id="2714738"/>
    <lineage>
        <taxon>Bacteria</taxon>
        <taxon>Pseudomonadati</taxon>
        <taxon>Planctomycetota</taxon>
        <taxon>Planctomycetia</taxon>
        <taxon>Pirellulales</taxon>
        <taxon>Pirellulaceae</taxon>
        <taxon>Neorhodopirellula</taxon>
    </lineage>
</organism>
<dbReference type="InterPro" id="IPR001433">
    <property type="entry name" value="OxRdtase_FAD/NAD-bd"/>
</dbReference>
<keyword evidence="11" id="KW-0411">Iron-sulfur</keyword>
<dbReference type="SUPFAM" id="SSF63380">
    <property type="entry name" value="Riboflavin synthase domain-like"/>
    <property type="match status" value="1"/>
</dbReference>
<evidence type="ECO:0000256" key="11">
    <source>
        <dbReference type="ARBA" id="ARBA00023014"/>
    </source>
</evidence>
<dbReference type="InterPro" id="IPR017927">
    <property type="entry name" value="FAD-bd_FR_type"/>
</dbReference>
<dbReference type="Proteomes" id="UP000316213">
    <property type="component" value="Unassembled WGS sequence"/>
</dbReference>
<comment type="similarity">
    <text evidence="14">Belongs to the MsrQ family.</text>
</comment>
<dbReference type="PANTHER" id="PTHR47354">
    <property type="entry name" value="NADH OXIDOREDUCTASE HCR"/>
    <property type="match status" value="1"/>
</dbReference>
<feature type="domain" description="2Fe-2S ferredoxin-type" evidence="15">
    <location>
        <begin position="502"/>
        <end position="587"/>
    </location>
</feature>
<dbReference type="GO" id="GO:0046872">
    <property type="term" value="F:metal ion binding"/>
    <property type="evidence" value="ECO:0007669"/>
    <property type="project" value="UniProtKB-KW"/>
</dbReference>
<dbReference type="SUPFAM" id="SSF54292">
    <property type="entry name" value="2Fe-2S ferredoxin-like"/>
    <property type="match status" value="1"/>
</dbReference>
<dbReference type="InterPro" id="IPR008333">
    <property type="entry name" value="Cbr1-like_FAD-bd_dom"/>
</dbReference>
<evidence type="ECO:0000256" key="5">
    <source>
        <dbReference type="ARBA" id="ARBA00022714"/>
    </source>
</evidence>
<sequence length="587" mass="64467">MPIRKMDSYTMNISYYRNLVILAGIGPLLMLGWDTWQGQLGANGVNNALHITGILSLVFLFISLIVTPLRTLTGWNSLIAYRRALGLYGFAYAALHFGIYVVFDRMGSVSSTVEEIFSRRFLLVGFIAVMLMLPLALTSTNAMIRKLGPMRWKLLHRLAYVAAVLGVVHYYMLVKSDVRQPLAFAAVLTPILGFRSVKHYLDLRRGAAKAKINAVAAPTVARKFWNGDLVVANIRRETNDVKTFRFVMPGGGEIPFVHQPGQYMNLTLNIDGTIVKRSYTIASSPTQRGHVELTIKRNPEGTASRFMHDVVKAGDSIRVGAPAGKFFFNDLKAEAVVLISGGVGITPLMSILRNLTDQAWGGTIYFINAVRSAEDMIFANELEFLANRFENLQVLNFFSQSLPKTRNDVPASRWQDKSGYINAEDLGQFISDLEDLPIFLCGPDAMMQAVRKTIVSLGIPNENVSTEEFVSPKATAVINANDQVSDGSIGNLVSGLADGQTATITFSTSARMVEIDSSTTVLEAAEQVGVTLPWECRSGICGQCKVRCASGRVRMVSRDAITKSEESEGFILACQSHPVDESIVIEI</sequence>
<comment type="subunit">
    <text evidence="14">Heterodimer of a catalytic subunit (MsrP) and a heme-binding subunit (MsrQ).</text>
</comment>
<dbReference type="OrthoDB" id="9801223at2"/>
<evidence type="ECO:0000259" key="16">
    <source>
        <dbReference type="PROSITE" id="PS51384"/>
    </source>
</evidence>
<evidence type="ECO:0000256" key="13">
    <source>
        <dbReference type="ARBA" id="ARBA00061434"/>
    </source>
</evidence>
<dbReference type="Pfam" id="PF01794">
    <property type="entry name" value="Ferric_reduct"/>
    <property type="match status" value="1"/>
</dbReference>
<dbReference type="PROSITE" id="PS51085">
    <property type="entry name" value="2FE2S_FER_2"/>
    <property type="match status" value="1"/>
</dbReference>